<feature type="active site" evidence="9">
    <location>
        <position position="117"/>
    </location>
</feature>
<keyword evidence="6 9" id="KW-0378">Hydrolase</keyword>
<dbReference type="GO" id="GO:0005886">
    <property type="term" value="C:plasma membrane"/>
    <property type="evidence" value="ECO:0007669"/>
    <property type="project" value="UniProtKB-SubCell"/>
</dbReference>
<comment type="caution">
    <text evidence="9">Lacks conserved residue(s) required for the propagation of feature annotation.</text>
</comment>
<accession>A0A7V5HM33</accession>
<evidence type="ECO:0000256" key="7">
    <source>
        <dbReference type="ARBA" id="ARBA00022989"/>
    </source>
</evidence>
<dbReference type="Proteomes" id="UP000886050">
    <property type="component" value="Unassembled WGS sequence"/>
</dbReference>
<evidence type="ECO:0000256" key="6">
    <source>
        <dbReference type="ARBA" id="ARBA00022801"/>
    </source>
</evidence>
<evidence type="ECO:0000256" key="9">
    <source>
        <dbReference type="HAMAP-Rule" id="MF_00161"/>
    </source>
</evidence>
<protein>
    <recommendedName>
        <fullName evidence="9">Lipoprotein signal peptidase</fullName>
        <ecNumber evidence="9">3.4.23.36</ecNumber>
    </recommendedName>
    <alternativeName>
        <fullName evidence="9">Prolipoprotein signal peptidase</fullName>
    </alternativeName>
    <alternativeName>
        <fullName evidence="9">Signal peptidase II</fullName>
        <shortName evidence="9">SPase II</shortName>
    </alternativeName>
</protein>
<evidence type="ECO:0000256" key="10">
    <source>
        <dbReference type="RuleBase" id="RU004181"/>
    </source>
</evidence>
<sequence length="160" mass="17584">MKPVNKAKILPFLVALAIVGLDQLTKFLVTKNLVYGHSYRLIGEVLKLTYVKNPDTLFSISLGPNFPYITLGFVLIAVLVVLILHEKQLTHSLIYGLLLGGAAGNIIDRLRIGEVVDFIDVGISPTLRWPVFNLADSAITIGLIIYFIIILKGVKKGENT</sequence>
<dbReference type="GO" id="GO:0006508">
    <property type="term" value="P:proteolysis"/>
    <property type="evidence" value="ECO:0007669"/>
    <property type="project" value="UniProtKB-KW"/>
</dbReference>
<organism evidence="11">
    <name type="scientific">candidate division WOR-3 bacterium</name>
    <dbReference type="NCBI Taxonomy" id="2052148"/>
    <lineage>
        <taxon>Bacteria</taxon>
        <taxon>Bacteria division WOR-3</taxon>
    </lineage>
</organism>
<feature type="transmembrane region" description="Helical" evidence="9">
    <location>
        <begin position="132"/>
        <end position="151"/>
    </location>
</feature>
<dbReference type="UniPathway" id="UPA00665"/>
<proteinExistence type="inferred from homology"/>
<dbReference type="InterPro" id="IPR001872">
    <property type="entry name" value="Peptidase_A8"/>
</dbReference>
<comment type="pathway">
    <text evidence="9">Protein modification; lipoprotein biosynthesis (signal peptide cleavage).</text>
</comment>
<feature type="active site" evidence="9">
    <location>
        <position position="136"/>
    </location>
</feature>
<dbReference type="NCBIfam" id="TIGR00077">
    <property type="entry name" value="lspA"/>
    <property type="match status" value="1"/>
</dbReference>
<keyword evidence="5 9" id="KW-0064">Aspartyl protease</keyword>
<gene>
    <name evidence="9 11" type="primary">lspA</name>
    <name evidence="11" type="ORF">ENL43_00055</name>
</gene>
<comment type="similarity">
    <text evidence="1 9 10">Belongs to the peptidase A8 family.</text>
</comment>
<evidence type="ECO:0000256" key="4">
    <source>
        <dbReference type="ARBA" id="ARBA00022692"/>
    </source>
</evidence>
<dbReference type="AlphaFoldDB" id="A0A7V5HM33"/>
<evidence type="ECO:0000313" key="11">
    <source>
        <dbReference type="EMBL" id="HHF52743.1"/>
    </source>
</evidence>
<dbReference type="PANTHER" id="PTHR33695">
    <property type="entry name" value="LIPOPROTEIN SIGNAL PEPTIDASE"/>
    <property type="match status" value="1"/>
</dbReference>
<dbReference type="Pfam" id="PF01252">
    <property type="entry name" value="Peptidase_A8"/>
    <property type="match status" value="1"/>
</dbReference>
<evidence type="ECO:0000256" key="2">
    <source>
        <dbReference type="ARBA" id="ARBA00022475"/>
    </source>
</evidence>
<dbReference type="HAMAP" id="MF_00161">
    <property type="entry name" value="LspA"/>
    <property type="match status" value="1"/>
</dbReference>
<comment type="subcellular location">
    <subcellularLocation>
        <location evidence="9">Cell membrane</location>
        <topology evidence="9">Multi-pass membrane protein</topology>
    </subcellularLocation>
</comment>
<comment type="function">
    <text evidence="9">This protein specifically catalyzes the removal of signal peptides from prolipoproteins.</text>
</comment>
<keyword evidence="2 9" id="KW-1003">Cell membrane</keyword>
<keyword evidence="7 9" id="KW-1133">Transmembrane helix</keyword>
<dbReference type="EC" id="3.4.23.36" evidence="9"/>
<name>A0A7V5HM33_UNCW3</name>
<evidence type="ECO:0000256" key="1">
    <source>
        <dbReference type="ARBA" id="ARBA00006139"/>
    </source>
</evidence>
<dbReference type="PRINTS" id="PR00781">
    <property type="entry name" value="LIPOSIGPTASE"/>
</dbReference>
<dbReference type="PANTHER" id="PTHR33695:SF1">
    <property type="entry name" value="LIPOPROTEIN SIGNAL PEPTIDASE"/>
    <property type="match status" value="1"/>
</dbReference>
<evidence type="ECO:0000256" key="3">
    <source>
        <dbReference type="ARBA" id="ARBA00022670"/>
    </source>
</evidence>
<evidence type="ECO:0000256" key="5">
    <source>
        <dbReference type="ARBA" id="ARBA00022750"/>
    </source>
</evidence>
<evidence type="ECO:0000256" key="8">
    <source>
        <dbReference type="ARBA" id="ARBA00023136"/>
    </source>
</evidence>
<comment type="catalytic activity">
    <reaction evidence="9">
        <text>Release of signal peptides from bacterial membrane prolipoproteins. Hydrolyzes -Xaa-Yaa-Zaa-|-(S,diacylglyceryl)Cys-, in which Xaa is hydrophobic (preferably Leu), and Yaa (Ala or Ser) and Zaa (Gly or Ala) have small, neutral side chains.</text>
        <dbReference type="EC" id="3.4.23.36"/>
    </reaction>
</comment>
<keyword evidence="8 9" id="KW-0472">Membrane</keyword>
<keyword evidence="3 9" id="KW-0645">Protease</keyword>
<dbReference type="GO" id="GO:0004190">
    <property type="term" value="F:aspartic-type endopeptidase activity"/>
    <property type="evidence" value="ECO:0007669"/>
    <property type="project" value="UniProtKB-UniRule"/>
</dbReference>
<dbReference type="EMBL" id="DRTX01000004">
    <property type="protein sequence ID" value="HHF52743.1"/>
    <property type="molecule type" value="Genomic_DNA"/>
</dbReference>
<feature type="transmembrane region" description="Helical" evidence="9">
    <location>
        <begin position="92"/>
        <end position="112"/>
    </location>
</feature>
<reference evidence="11" key="1">
    <citation type="journal article" date="2020" name="mSystems">
        <title>Genome- and Community-Level Interaction Insights into Carbon Utilization and Element Cycling Functions of Hydrothermarchaeota in Hydrothermal Sediment.</title>
        <authorList>
            <person name="Zhou Z."/>
            <person name="Liu Y."/>
            <person name="Xu W."/>
            <person name="Pan J."/>
            <person name="Luo Z.H."/>
            <person name="Li M."/>
        </authorList>
    </citation>
    <scope>NUCLEOTIDE SEQUENCE [LARGE SCALE GENOMIC DNA]</scope>
    <source>
        <strain evidence="11">HyVt-96</strain>
    </source>
</reference>
<comment type="caution">
    <text evidence="11">The sequence shown here is derived from an EMBL/GenBank/DDBJ whole genome shotgun (WGS) entry which is preliminary data.</text>
</comment>
<keyword evidence="4 9" id="KW-0812">Transmembrane</keyword>
<feature type="transmembrane region" description="Helical" evidence="9">
    <location>
        <begin position="66"/>
        <end position="85"/>
    </location>
</feature>